<gene>
    <name evidence="3" type="ORF">EV699_1276</name>
</gene>
<evidence type="ECO:0000256" key="2">
    <source>
        <dbReference type="SAM" id="SignalP"/>
    </source>
</evidence>
<protein>
    <submittedName>
        <fullName evidence="3">Beta-barrel assembly machine subunit BamC</fullName>
    </submittedName>
</protein>
<dbReference type="EMBL" id="SLWY01000027">
    <property type="protein sequence ID" value="TCO76967.1"/>
    <property type="molecule type" value="Genomic_DNA"/>
</dbReference>
<evidence type="ECO:0000256" key="1">
    <source>
        <dbReference type="SAM" id="MobiDB-lite"/>
    </source>
</evidence>
<keyword evidence="2" id="KW-0732">Signal</keyword>
<dbReference type="OrthoDB" id="9772575at2"/>
<feature type="signal peptide" evidence="2">
    <location>
        <begin position="1"/>
        <end position="21"/>
    </location>
</feature>
<dbReference type="AlphaFoldDB" id="A0A4R2KVV6"/>
<proteinExistence type="predicted"/>
<keyword evidence="4" id="KW-1185">Reference proteome</keyword>
<feature type="chain" id="PRO_5020199926" evidence="2">
    <location>
        <begin position="22"/>
        <end position="381"/>
    </location>
</feature>
<accession>A0A4R2KVV6</accession>
<dbReference type="InterPro" id="IPR010653">
    <property type="entry name" value="NlpB/DapX"/>
</dbReference>
<dbReference type="RefSeq" id="WP_132545492.1">
    <property type="nucleotide sequence ID" value="NZ_SLWY01000027.1"/>
</dbReference>
<evidence type="ECO:0000313" key="3">
    <source>
        <dbReference type="EMBL" id="TCO76967.1"/>
    </source>
</evidence>
<dbReference type="Gene3D" id="3.30.310.170">
    <property type="entry name" value="Outer membrane protein assembly factor BamC"/>
    <property type="match status" value="1"/>
</dbReference>
<dbReference type="InterPro" id="IPR042268">
    <property type="entry name" value="BamC_C"/>
</dbReference>
<dbReference type="Proteomes" id="UP000295765">
    <property type="component" value="Unassembled WGS sequence"/>
</dbReference>
<evidence type="ECO:0000313" key="4">
    <source>
        <dbReference type="Proteomes" id="UP000295765"/>
    </source>
</evidence>
<name>A0A4R2KVV6_9GAMM</name>
<dbReference type="Pfam" id="PF06804">
    <property type="entry name" value="Lipoprotein_18"/>
    <property type="match status" value="1"/>
</dbReference>
<organism evidence="3 4">
    <name type="scientific">Plasticicumulans lactativorans</name>
    <dbReference type="NCBI Taxonomy" id="1133106"/>
    <lineage>
        <taxon>Bacteria</taxon>
        <taxon>Pseudomonadati</taxon>
        <taxon>Pseudomonadota</taxon>
        <taxon>Gammaproteobacteria</taxon>
        <taxon>Candidatus Competibacteraceae</taxon>
        <taxon>Plasticicumulans</taxon>
    </lineage>
</organism>
<sequence length="381" mass="41527">MRLPLPFVRAAAVASALGLLAACSSTDSVLPDRRADYRQAKPGAQLELPPDLTTSTIDDTLKVPELSPSGQASLSDYSRERSTAAGGVPRAANVEKVLAQPDGMRIEREGERRWLVLKAAPEQVWPKVKEFWTSNGFLIKREDPRIGLLETDWAENRADIPKDAVRAVIGKVLDFAYSAPTRDKFRVRIERGRGDTELYLTHYGAKEVSRGKDAETTVWEPRPEDPELEAEMLSRLMVFLGADQDRARQSVAAAGVPVSKAQIVTRDGVSGVLINDIYDRAWRLVGLALDGSEFAVEDQNRSQGLYAVEQVKRDSAETASKGWFSGLFGSSSAPEPRGTRLNVRLADQGAQTFVVVQNASGAIDTSPAARSLLEALVAGIR</sequence>
<reference evidence="3 4" key="1">
    <citation type="submission" date="2019-03" db="EMBL/GenBank/DDBJ databases">
        <title>Genomic Encyclopedia of Type Strains, Phase IV (KMG-IV): sequencing the most valuable type-strain genomes for metagenomic binning, comparative biology and taxonomic classification.</title>
        <authorList>
            <person name="Goeker M."/>
        </authorList>
    </citation>
    <scope>NUCLEOTIDE SEQUENCE [LARGE SCALE GENOMIC DNA]</scope>
    <source>
        <strain evidence="3 4">DSM 25287</strain>
    </source>
</reference>
<comment type="caution">
    <text evidence="3">The sequence shown here is derived from an EMBL/GenBank/DDBJ whole genome shotgun (WGS) entry which is preliminary data.</text>
</comment>
<feature type="region of interest" description="Disordered" evidence="1">
    <location>
        <begin position="62"/>
        <end position="86"/>
    </location>
</feature>
<dbReference type="PROSITE" id="PS51257">
    <property type="entry name" value="PROKAR_LIPOPROTEIN"/>
    <property type="match status" value="1"/>
</dbReference>